<comment type="similarity">
    <text evidence="2">Belongs to the inorganic phosphate transporter (PiT) (TC 2.A.20) family.</text>
</comment>
<accession>A0A183AFZ2</accession>
<dbReference type="AlphaFoldDB" id="A0A183AFZ2"/>
<reference evidence="11" key="1">
    <citation type="submission" date="2016-06" db="UniProtKB">
        <authorList>
            <consortium name="WormBaseParasite"/>
        </authorList>
    </citation>
    <scope>IDENTIFICATION</scope>
</reference>
<keyword evidence="6 8" id="KW-1133">Transmembrane helix</keyword>
<comment type="subcellular location">
    <subcellularLocation>
        <location evidence="1">Membrane</location>
        <topology evidence="1">Multi-pass membrane protein</topology>
    </subcellularLocation>
</comment>
<name>A0A183AFZ2_9TREM</name>
<organism evidence="11">
    <name type="scientific">Echinostoma caproni</name>
    <dbReference type="NCBI Taxonomy" id="27848"/>
    <lineage>
        <taxon>Eukaryota</taxon>
        <taxon>Metazoa</taxon>
        <taxon>Spiralia</taxon>
        <taxon>Lophotrochozoa</taxon>
        <taxon>Platyhelminthes</taxon>
        <taxon>Trematoda</taxon>
        <taxon>Digenea</taxon>
        <taxon>Plagiorchiida</taxon>
        <taxon>Echinostomata</taxon>
        <taxon>Echinostomatoidea</taxon>
        <taxon>Echinostomatidae</taxon>
        <taxon>Echinostoma</taxon>
    </lineage>
</organism>
<evidence type="ECO:0000256" key="6">
    <source>
        <dbReference type="ARBA" id="ARBA00022989"/>
    </source>
</evidence>
<evidence type="ECO:0000256" key="7">
    <source>
        <dbReference type="ARBA" id="ARBA00023136"/>
    </source>
</evidence>
<evidence type="ECO:0000313" key="10">
    <source>
        <dbReference type="Proteomes" id="UP000272942"/>
    </source>
</evidence>
<feature type="transmembrane region" description="Helical" evidence="8">
    <location>
        <begin position="7"/>
        <end position="25"/>
    </location>
</feature>
<dbReference type="GO" id="GO:0005315">
    <property type="term" value="F:phosphate transmembrane transporter activity"/>
    <property type="evidence" value="ECO:0007669"/>
    <property type="project" value="InterPro"/>
</dbReference>
<protein>
    <submittedName>
        <fullName evidence="11">SLC20A2</fullName>
    </submittedName>
</protein>
<evidence type="ECO:0000256" key="5">
    <source>
        <dbReference type="ARBA" id="ARBA00022692"/>
    </source>
</evidence>
<evidence type="ECO:0000313" key="9">
    <source>
        <dbReference type="EMBL" id="VDP76798.1"/>
    </source>
</evidence>
<dbReference type="PANTHER" id="PTHR11101">
    <property type="entry name" value="PHOSPHATE TRANSPORTER"/>
    <property type="match status" value="1"/>
</dbReference>
<evidence type="ECO:0000256" key="1">
    <source>
        <dbReference type="ARBA" id="ARBA00004141"/>
    </source>
</evidence>
<reference evidence="9 10" key="2">
    <citation type="submission" date="2018-11" db="EMBL/GenBank/DDBJ databases">
        <authorList>
            <consortium name="Pathogen Informatics"/>
        </authorList>
    </citation>
    <scope>NUCLEOTIDE SEQUENCE [LARGE SCALE GENOMIC DNA]</scope>
    <source>
        <strain evidence="9 10">Egypt</strain>
    </source>
</reference>
<evidence type="ECO:0000256" key="2">
    <source>
        <dbReference type="ARBA" id="ARBA00009916"/>
    </source>
</evidence>
<dbReference type="Pfam" id="PF01384">
    <property type="entry name" value="PHO4"/>
    <property type="match status" value="1"/>
</dbReference>
<keyword evidence="4" id="KW-0592">Phosphate transport</keyword>
<keyword evidence="7 8" id="KW-0472">Membrane</keyword>
<dbReference type="GO" id="GO:0016020">
    <property type="term" value="C:membrane"/>
    <property type="evidence" value="ECO:0007669"/>
    <property type="project" value="UniProtKB-SubCell"/>
</dbReference>
<dbReference type="PANTHER" id="PTHR11101:SF80">
    <property type="entry name" value="PHOSPHATE TRANSPORTER"/>
    <property type="match status" value="1"/>
</dbReference>
<evidence type="ECO:0000256" key="4">
    <source>
        <dbReference type="ARBA" id="ARBA00022592"/>
    </source>
</evidence>
<feature type="transmembrane region" description="Helical" evidence="8">
    <location>
        <begin position="45"/>
        <end position="65"/>
    </location>
</feature>
<keyword evidence="5 8" id="KW-0812">Transmembrane</keyword>
<proteinExistence type="inferred from homology"/>
<dbReference type="OrthoDB" id="260807at2759"/>
<evidence type="ECO:0000256" key="8">
    <source>
        <dbReference type="SAM" id="Phobius"/>
    </source>
</evidence>
<dbReference type="WBParaSite" id="ECPE_0000589001-mRNA-1">
    <property type="protein sequence ID" value="ECPE_0000589001-mRNA-1"/>
    <property type="gene ID" value="ECPE_0000589001"/>
</dbReference>
<keyword evidence="10" id="KW-1185">Reference proteome</keyword>
<sequence>MLIPENQIWMIVVGFVVAFVLAFGIGANDVANSFGTSVGSKVLTLRQACVLATICELLGAILLGAKVSNTIRKGIVDTDLFMTIDNGASVLMAGQVAALGGKSHLYLFVCLSDCKLSSRRYKE</sequence>
<dbReference type="EMBL" id="UZAN01042791">
    <property type="protein sequence ID" value="VDP76798.1"/>
    <property type="molecule type" value="Genomic_DNA"/>
</dbReference>
<dbReference type="GO" id="GO:0035435">
    <property type="term" value="P:phosphate ion transmembrane transport"/>
    <property type="evidence" value="ECO:0007669"/>
    <property type="project" value="TreeGrafter"/>
</dbReference>
<gene>
    <name evidence="9" type="ORF">ECPE_LOCUS5877</name>
</gene>
<keyword evidence="3" id="KW-0813">Transport</keyword>
<evidence type="ECO:0000256" key="3">
    <source>
        <dbReference type="ARBA" id="ARBA00022448"/>
    </source>
</evidence>
<evidence type="ECO:0000313" key="11">
    <source>
        <dbReference type="WBParaSite" id="ECPE_0000589001-mRNA-1"/>
    </source>
</evidence>
<dbReference type="InterPro" id="IPR001204">
    <property type="entry name" value="Phos_transporter"/>
</dbReference>
<dbReference type="Proteomes" id="UP000272942">
    <property type="component" value="Unassembled WGS sequence"/>
</dbReference>